<comment type="caution">
    <text evidence="2">The sequence shown here is derived from an EMBL/GenBank/DDBJ whole genome shotgun (WGS) entry which is preliminary data.</text>
</comment>
<proteinExistence type="predicted"/>
<name>A0A1D3DZP3_9ACTN</name>
<dbReference type="Proteomes" id="UP000095329">
    <property type="component" value="Unassembled WGS sequence"/>
</dbReference>
<feature type="region of interest" description="Disordered" evidence="1">
    <location>
        <begin position="50"/>
        <end position="78"/>
    </location>
</feature>
<dbReference type="STRING" id="1306406.J116_002115"/>
<reference evidence="2 3" key="1">
    <citation type="journal article" date="2013" name="Genome Announc.">
        <title>Genome Sequence of Streptomyces violaceusniger Strain SPC6, a Halotolerant Streptomycete That Exhibits Rapid Growth and Development.</title>
        <authorList>
            <person name="Chen X."/>
            <person name="Zhang B."/>
            <person name="Zhang W."/>
            <person name="Wu X."/>
            <person name="Zhang M."/>
            <person name="Chen T."/>
            <person name="Liu G."/>
            <person name="Dyson P."/>
        </authorList>
    </citation>
    <scope>NUCLEOTIDE SEQUENCE [LARGE SCALE GENOMIC DNA]</scope>
    <source>
        <strain evidence="2 3">SPC6</strain>
    </source>
</reference>
<sequence>MKAAQELVEDLRGLVEAGEKEAVRLRRALEREREARRAAESRLAQAREAVAAELRRRAPAPGPGLLEPPAQPPPPPDLAELRRRLEDSEAERATLAAMVAESEAERDAALRARDATIARLQPRQEGEETSDARALKTRLEATTFEGVLGRAGRFCPSLVITADPDEARKLEHHQKAAQWRGRLADTLATMQMYAEAKNLARARGGNCGPELANFRAYCASQPSPLLSDKKVALNEGQLASTSPRGRAERTFRVPRQIASSGTAVMVEHIRIGDGSPPAPRLHFLDDTDSSGLIVIGFLGDHRYNASTN</sequence>
<evidence type="ECO:0000313" key="2">
    <source>
        <dbReference type="EMBL" id="OEJ97789.1"/>
    </source>
</evidence>
<dbReference type="EMBL" id="ASHX02000001">
    <property type="protein sequence ID" value="OEJ97789.1"/>
    <property type="molecule type" value="Genomic_DNA"/>
</dbReference>
<evidence type="ECO:0000256" key="1">
    <source>
        <dbReference type="SAM" id="MobiDB-lite"/>
    </source>
</evidence>
<dbReference type="eggNOG" id="COG1340">
    <property type="taxonomic scope" value="Bacteria"/>
</dbReference>
<dbReference type="AlphaFoldDB" id="A0A1D3DZP3"/>
<dbReference type="OrthoDB" id="4277287at2"/>
<gene>
    <name evidence="2" type="ORF">J116_002115</name>
</gene>
<accession>A0A1D3DZP3</accession>
<evidence type="ECO:0000313" key="3">
    <source>
        <dbReference type="Proteomes" id="UP000095329"/>
    </source>
</evidence>
<keyword evidence="3" id="KW-1185">Reference proteome</keyword>
<organism evidence="2 3">
    <name type="scientific">Streptomyces thermolilacinus SPC6</name>
    <dbReference type="NCBI Taxonomy" id="1306406"/>
    <lineage>
        <taxon>Bacteria</taxon>
        <taxon>Bacillati</taxon>
        <taxon>Actinomycetota</taxon>
        <taxon>Actinomycetes</taxon>
        <taxon>Kitasatosporales</taxon>
        <taxon>Streptomycetaceae</taxon>
        <taxon>Streptomyces</taxon>
    </lineage>
</organism>
<protein>
    <submittedName>
        <fullName evidence="2">Uncharacterized protein</fullName>
    </submittedName>
</protein>